<evidence type="ECO:0000313" key="2">
    <source>
        <dbReference type="Proteomes" id="UP000253606"/>
    </source>
</evidence>
<gene>
    <name evidence="1" type="ORF">ACPOL_3193</name>
</gene>
<dbReference type="Proteomes" id="UP000253606">
    <property type="component" value="Chromosome"/>
</dbReference>
<dbReference type="OrthoDB" id="114063at2"/>
<keyword evidence="2" id="KW-1185">Reference proteome</keyword>
<dbReference type="KEGG" id="abas:ACPOL_3193"/>
<sequence length="435" mass="47416">MRIRQYLILPLTAVLLIAIRAYAAEPIHFHGELHSSDGQPVHGMHQISFAIYEDSSFRGTPLWSETHTVLANAEGHYAVELASGSRKSLFQDRKLVYVAAETRDEATGEVSKTETAITSVPQGIWLNCNPDNGPNTCSTGATINTEKAIAEIAAGHFRYILNASNLWGTDAEIAAYANQANTSGVKIIWYLGSDFSVYLRSKSYSLIANDTELPSSFCSSCTNSCFVTALIAYLKRFPATAGYMIDDEEIQDAANGFPISSSGKKAAAADGTDLASLAEVIRAEDSTHPIYGTEDYYNLPSASEAELAAYYSYIPDGTLNYYGTDYYPVGALNSTPTNGRLMADQQANGDWLDTVAARNGATGTFEDLQAYNWSDSWEGGCPSSSCAFPTIAQLEDMLKGATKATNAPAQVFWWEYTDVVYNHQWWNLLTAVNPQ</sequence>
<organism evidence="1 2">
    <name type="scientific">Acidisarcina polymorpha</name>
    <dbReference type="NCBI Taxonomy" id="2211140"/>
    <lineage>
        <taxon>Bacteria</taxon>
        <taxon>Pseudomonadati</taxon>
        <taxon>Acidobacteriota</taxon>
        <taxon>Terriglobia</taxon>
        <taxon>Terriglobales</taxon>
        <taxon>Acidobacteriaceae</taxon>
        <taxon>Acidisarcina</taxon>
    </lineage>
</organism>
<evidence type="ECO:0000313" key="1">
    <source>
        <dbReference type="EMBL" id="AXC12488.1"/>
    </source>
</evidence>
<dbReference type="RefSeq" id="WP_114207687.1">
    <property type="nucleotide sequence ID" value="NZ_CP030840.1"/>
</dbReference>
<protein>
    <submittedName>
        <fullName evidence="1">Uncharacterized protein</fullName>
    </submittedName>
</protein>
<name>A0A2Z5G039_9BACT</name>
<dbReference type="AlphaFoldDB" id="A0A2Z5G039"/>
<dbReference type="EMBL" id="CP030840">
    <property type="protein sequence ID" value="AXC12488.1"/>
    <property type="molecule type" value="Genomic_DNA"/>
</dbReference>
<accession>A0A2Z5G039</accession>
<reference evidence="1 2" key="1">
    <citation type="journal article" date="2018" name="Front. Microbiol.">
        <title>Hydrolytic Capabilities as a Key to Environmental Success: Chitinolytic and Cellulolytic Acidobacteria From Acidic Sub-arctic Soils and Boreal Peatlands.</title>
        <authorList>
            <person name="Belova S.E."/>
            <person name="Ravin N.V."/>
            <person name="Pankratov T.A."/>
            <person name="Rakitin A.L."/>
            <person name="Ivanova A.A."/>
            <person name="Beletsky A.V."/>
            <person name="Mardanov A.V."/>
            <person name="Sinninghe Damste J.S."/>
            <person name="Dedysh S.N."/>
        </authorList>
    </citation>
    <scope>NUCLEOTIDE SEQUENCE [LARGE SCALE GENOMIC DNA]</scope>
    <source>
        <strain evidence="1 2">SBC82</strain>
    </source>
</reference>
<proteinExistence type="predicted"/>